<dbReference type="PROSITE" id="PS50213">
    <property type="entry name" value="FAS1"/>
    <property type="match status" value="1"/>
</dbReference>
<dbReference type="AlphaFoldDB" id="A0AAE0YP99"/>
<dbReference type="PROSITE" id="PS00022">
    <property type="entry name" value="EGF_1"/>
    <property type="match status" value="1"/>
</dbReference>
<dbReference type="InterPro" id="IPR036378">
    <property type="entry name" value="FAS1_dom_sf"/>
</dbReference>
<comment type="caution">
    <text evidence="5">Lacks conserved residue(s) required for the propagation of feature annotation.</text>
</comment>
<dbReference type="InterPro" id="IPR000782">
    <property type="entry name" value="FAS1_domain"/>
</dbReference>
<feature type="domain" description="FAS1" evidence="7">
    <location>
        <begin position="1"/>
        <end position="77"/>
    </location>
</feature>
<keyword evidence="9" id="KW-1185">Reference proteome</keyword>
<gene>
    <name evidence="8" type="ORF">RRG08_056319</name>
</gene>
<dbReference type="PANTHER" id="PTHR24038">
    <property type="entry name" value="STABILIN"/>
    <property type="match status" value="1"/>
</dbReference>
<evidence type="ECO:0000256" key="2">
    <source>
        <dbReference type="ARBA" id="ARBA00023136"/>
    </source>
</evidence>
<proteinExistence type="predicted"/>
<evidence type="ECO:0000313" key="9">
    <source>
        <dbReference type="Proteomes" id="UP001283361"/>
    </source>
</evidence>
<dbReference type="PANTHER" id="PTHR24038:SF11">
    <property type="entry name" value="INTEGRIN BETA-LIKE PROTEIN E"/>
    <property type="match status" value="1"/>
</dbReference>
<organism evidence="8 9">
    <name type="scientific">Elysia crispata</name>
    <name type="common">lettuce slug</name>
    <dbReference type="NCBI Taxonomy" id="231223"/>
    <lineage>
        <taxon>Eukaryota</taxon>
        <taxon>Metazoa</taxon>
        <taxon>Spiralia</taxon>
        <taxon>Lophotrochozoa</taxon>
        <taxon>Mollusca</taxon>
        <taxon>Gastropoda</taxon>
        <taxon>Heterobranchia</taxon>
        <taxon>Euthyneura</taxon>
        <taxon>Panpulmonata</taxon>
        <taxon>Sacoglossa</taxon>
        <taxon>Placobranchoidea</taxon>
        <taxon>Plakobranchidae</taxon>
        <taxon>Elysia</taxon>
    </lineage>
</organism>
<dbReference type="PROSITE" id="PS50026">
    <property type="entry name" value="EGF_3"/>
    <property type="match status" value="1"/>
</dbReference>
<evidence type="ECO:0000256" key="3">
    <source>
        <dbReference type="ARBA" id="ARBA00023157"/>
    </source>
</evidence>
<comment type="caution">
    <text evidence="8">The sequence shown here is derived from an EMBL/GenBank/DDBJ whole genome shotgun (WGS) entry which is preliminary data.</text>
</comment>
<keyword evidence="3 5" id="KW-1015">Disulfide bond</keyword>
<comment type="subcellular location">
    <subcellularLocation>
        <location evidence="1">Membrane</location>
    </subcellularLocation>
</comment>
<dbReference type="Pfam" id="PF02469">
    <property type="entry name" value="Fasciclin"/>
    <property type="match status" value="1"/>
</dbReference>
<dbReference type="Proteomes" id="UP001283361">
    <property type="component" value="Unassembled WGS sequence"/>
</dbReference>
<protein>
    <recommendedName>
        <fullName evidence="10">EGF-like domain-containing protein</fullName>
    </recommendedName>
</protein>
<name>A0AAE0YP99_9GAST</name>
<dbReference type="EMBL" id="JAWDGP010005712">
    <property type="protein sequence ID" value="KAK3753427.1"/>
    <property type="molecule type" value="Genomic_DNA"/>
</dbReference>
<sequence length="247" mass="27719">MIFRRLKLRSILLNHVALGAVGITHLINLDSIRTLDNYRVNISVSNLGQVRLENQSSITQANIVVRTGFIHRVDKLIVPSYMDVVYPNSCPEIQSRDVQGRCMPCDLRKCPRPTDIMTTRYSRRCVRSMFSYTPYCKAVCRRETKIRQCCPGFYGRACLPCPSGFRSPCSGRGQCDAGILGSGRCKCEAGYAGSACQMCRETDKYGPTCTANRAEPELSSAYHIEQSLNSLLLSYRAEPDLSFVYEI</sequence>
<dbReference type="Gene3D" id="2.30.180.10">
    <property type="entry name" value="FAS1 domain"/>
    <property type="match status" value="1"/>
</dbReference>
<evidence type="ECO:0000256" key="4">
    <source>
        <dbReference type="ARBA" id="ARBA00023180"/>
    </source>
</evidence>
<evidence type="ECO:0000256" key="5">
    <source>
        <dbReference type="PROSITE-ProRule" id="PRU00076"/>
    </source>
</evidence>
<evidence type="ECO:0000313" key="8">
    <source>
        <dbReference type="EMBL" id="KAK3753427.1"/>
    </source>
</evidence>
<accession>A0AAE0YP99</accession>
<dbReference type="SUPFAM" id="SSF82153">
    <property type="entry name" value="FAS1 domain"/>
    <property type="match status" value="1"/>
</dbReference>
<evidence type="ECO:0000256" key="1">
    <source>
        <dbReference type="ARBA" id="ARBA00004370"/>
    </source>
</evidence>
<dbReference type="Gene3D" id="2.10.25.10">
    <property type="entry name" value="Laminin"/>
    <property type="match status" value="1"/>
</dbReference>
<evidence type="ECO:0000259" key="7">
    <source>
        <dbReference type="PROSITE" id="PS50213"/>
    </source>
</evidence>
<keyword evidence="4" id="KW-0325">Glycoprotein</keyword>
<evidence type="ECO:0008006" key="10">
    <source>
        <dbReference type="Google" id="ProtNLM"/>
    </source>
</evidence>
<feature type="disulfide bond" evidence="5">
    <location>
        <begin position="187"/>
        <end position="196"/>
    </location>
</feature>
<evidence type="ECO:0000259" key="6">
    <source>
        <dbReference type="PROSITE" id="PS50026"/>
    </source>
</evidence>
<feature type="domain" description="EGF-like" evidence="6">
    <location>
        <begin position="159"/>
        <end position="197"/>
    </location>
</feature>
<dbReference type="InterPro" id="IPR000742">
    <property type="entry name" value="EGF"/>
</dbReference>
<reference evidence="8" key="1">
    <citation type="journal article" date="2023" name="G3 (Bethesda)">
        <title>A reference genome for the long-term kleptoplast-retaining sea slug Elysia crispata morphotype clarki.</title>
        <authorList>
            <person name="Eastman K.E."/>
            <person name="Pendleton A.L."/>
            <person name="Shaikh M.A."/>
            <person name="Suttiyut T."/>
            <person name="Ogas R."/>
            <person name="Tomko P."/>
            <person name="Gavelis G."/>
            <person name="Widhalm J.R."/>
            <person name="Wisecaver J.H."/>
        </authorList>
    </citation>
    <scope>NUCLEOTIDE SEQUENCE</scope>
    <source>
        <strain evidence="8">ECLA1</strain>
    </source>
</reference>
<dbReference type="GO" id="GO:0016020">
    <property type="term" value="C:membrane"/>
    <property type="evidence" value="ECO:0007669"/>
    <property type="project" value="UniProtKB-SubCell"/>
</dbReference>
<keyword evidence="5" id="KW-0245">EGF-like domain</keyword>
<keyword evidence="2" id="KW-0472">Membrane</keyword>